<evidence type="ECO:0000313" key="4">
    <source>
        <dbReference type="EMBL" id="KAK8045889.1"/>
    </source>
</evidence>
<dbReference type="PANTHER" id="PTHR46116">
    <property type="entry name" value="(E3-INDEPENDENT) E2 UBIQUITIN-CONJUGATING ENZYME"/>
    <property type="match status" value="1"/>
</dbReference>
<name>A0ABR1TJI3_9PEZI</name>
<keyword evidence="5" id="KW-1185">Reference proteome</keyword>
<gene>
    <name evidence="4" type="ORF">PG996_013953</name>
</gene>
<keyword evidence="2" id="KW-0833">Ubl conjugation pathway</keyword>
<dbReference type="InterPro" id="IPR000608">
    <property type="entry name" value="UBC"/>
</dbReference>
<proteinExistence type="predicted"/>
<evidence type="ECO:0000259" key="3">
    <source>
        <dbReference type="PROSITE" id="PS50127"/>
    </source>
</evidence>
<sequence length="357" mass="40570">MQERRIFNDKGRLNRLSYFHSKDVGSEVNAVDTGKSLGSMLATIIPRSEKMLQYANTYSLDAEETGDASIGSWNRKLLLTAQSFHEKPQPRNESDALLITPAPVQSFAEYHRENALAELPDHEILGSHYYKTDAEKIAISVLNRQRMKRMVRENTILQTSLPEGIFVRHGSSRLDVMKVLIIGPQGTSYEDGFFMFDIFLPAEFPQKPPCVRVDRFRLNTTKGIGMNPNLYTDGTVCLSLLGTWSGEPWRPEQSTLLQVLVSIQSMIFCPEPYYNEPYRSKNDVESQKYNKLVKQMTREYAIDPWIQGTANAYGSRLSAAFAAQRAAGSVGARIQNFNPLWREVAVRYYGKGSKYRK</sequence>
<reference evidence="4 5" key="1">
    <citation type="submission" date="2023-01" db="EMBL/GenBank/DDBJ databases">
        <title>Analysis of 21 Apiospora genomes using comparative genomics revels a genus with tremendous synthesis potential of carbohydrate active enzymes and secondary metabolites.</title>
        <authorList>
            <person name="Sorensen T."/>
        </authorList>
    </citation>
    <scope>NUCLEOTIDE SEQUENCE [LARGE SCALE GENOMIC DNA]</scope>
    <source>
        <strain evidence="4 5">CBS 83171</strain>
    </source>
</reference>
<dbReference type="EMBL" id="JAQQWM010000009">
    <property type="protein sequence ID" value="KAK8045889.1"/>
    <property type="molecule type" value="Genomic_DNA"/>
</dbReference>
<keyword evidence="1" id="KW-0808">Transferase</keyword>
<evidence type="ECO:0000256" key="1">
    <source>
        <dbReference type="ARBA" id="ARBA00022679"/>
    </source>
</evidence>
<dbReference type="InterPro" id="IPR016135">
    <property type="entry name" value="UBQ-conjugating_enzyme/RWD"/>
</dbReference>
<evidence type="ECO:0000256" key="2">
    <source>
        <dbReference type="ARBA" id="ARBA00022786"/>
    </source>
</evidence>
<dbReference type="PANTHER" id="PTHR46116:SF15">
    <property type="entry name" value="(E3-INDEPENDENT) E2 UBIQUITIN-CONJUGATING ENZYME"/>
    <property type="match status" value="1"/>
</dbReference>
<evidence type="ECO:0000313" key="5">
    <source>
        <dbReference type="Proteomes" id="UP001446871"/>
    </source>
</evidence>
<comment type="caution">
    <text evidence="4">The sequence shown here is derived from an EMBL/GenBank/DDBJ whole genome shotgun (WGS) entry which is preliminary data.</text>
</comment>
<dbReference type="Gene3D" id="3.10.110.10">
    <property type="entry name" value="Ubiquitin Conjugating Enzyme"/>
    <property type="match status" value="1"/>
</dbReference>
<dbReference type="Pfam" id="PF00179">
    <property type="entry name" value="UQ_con"/>
    <property type="match status" value="1"/>
</dbReference>
<protein>
    <recommendedName>
        <fullName evidence="3">UBC core domain-containing protein</fullName>
    </recommendedName>
</protein>
<dbReference type="SUPFAM" id="SSF54495">
    <property type="entry name" value="UBC-like"/>
    <property type="match status" value="1"/>
</dbReference>
<dbReference type="Proteomes" id="UP001446871">
    <property type="component" value="Unassembled WGS sequence"/>
</dbReference>
<organism evidence="4 5">
    <name type="scientific">Apiospora saccharicola</name>
    <dbReference type="NCBI Taxonomy" id="335842"/>
    <lineage>
        <taxon>Eukaryota</taxon>
        <taxon>Fungi</taxon>
        <taxon>Dikarya</taxon>
        <taxon>Ascomycota</taxon>
        <taxon>Pezizomycotina</taxon>
        <taxon>Sordariomycetes</taxon>
        <taxon>Xylariomycetidae</taxon>
        <taxon>Amphisphaeriales</taxon>
        <taxon>Apiosporaceae</taxon>
        <taxon>Apiospora</taxon>
    </lineage>
</organism>
<dbReference type="SMART" id="SM00212">
    <property type="entry name" value="UBCc"/>
    <property type="match status" value="1"/>
</dbReference>
<feature type="domain" description="UBC core" evidence="3">
    <location>
        <begin position="145"/>
        <end position="306"/>
    </location>
</feature>
<dbReference type="PROSITE" id="PS50127">
    <property type="entry name" value="UBC_2"/>
    <property type="match status" value="1"/>
</dbReference>
<accession>A0ABR1TJI3</accession>